<dbReference type="PROSITE" id="PS51257">
    <property type="entry name" value="PROKAR_LIPOPROTEIN"/>
    <property type="match status" value="1"/>
</dbReference>
<dbReference type="Proteomes" id="UP001203607">
    <property type="component" value="Unassembled WGS sequence"/>
</dbReference>
<evidence type="ECO:0000313" key="2">
    <source>
        <dbReference type="Proteomes" id="UP001203607"/>
    </source>
</evidence>
<proteinExistence type="predicted"/>
<name>A0ABT0PRY1_9FLAO</name>
<keyword evidence="2" id="KW-1185">Reference proteome</keyword>
<sequence>MKTPSVFCKLILLFGIGIFISCNPEKIEEVITAYLDEDLDGFGNQAVQIRTTLPVPAGYVTNNKDLDDSNPAIGENDCVERTTFYKDEDEDSFGDINNKSIGCLETPPEGFVANSDDCDDTNADINPDSLVEIQVFEDGDNDGYGNPDKSQFIVGCPIPEDFVTNDLDLNDEESGAFIGEIWYFDGDSDGFGDPGNSKPLEFLEDLVNYVSNSDDCNDAEPAAYSGAEEILGDGIDNDCDGLQGIIWDGELVAFSRADEAIWTDEANQHKITDNVVLSRKYLGPIHNLKWWENNVGGDAPVHESDDLSDLLYRLTGNGTFQITNNIPGDPTGGMEGTKWTILSETNTKFPYGKLGNPTNYMSFKNLLNSLTVIKQGGQVYYPINDFEISAEVGGVGGTYSDYDFSALVGTKLGMHIVEEDIFLEITFTQYTLDEDGGGGFALTRSTPAEKKK</sequence>
<comment type="caution">
    <text evidence="1">The sequence shown here is derived from an EMBL/GenBank/DDBJ whole genome shotgun (WGS) entry which is preliminary data.</text>
</comment>
<dbReference type="InterPro" id="IPR021655">
    <property type="entry name" value="Put_metal-bd"/>
</dbReference>
<dbReference type="RefSeq" id="WP_249656404.1">
    <property type="nucleotide sequence ID" value="NZ_JAMFMA010000001.1"/>
</dbReference>
<dbReference type="Pfam" id="PF11617">
    <property type="entry name" value="Cu-binding_MopE"/>
    <property type="match status" value="2"/>
</dbReference>
<protein>
    <submittedName>
        <fullName evidence="1">Metal-binding motif-containing protein</fullName>
    </submittedName>
</protein>
<organism evidence="1 2">
    <name type="scientific">Flagellimonas spongiicola</name>
    <dbReference type="NCBI Taxonomy" id="2942208"/>
    <lineage>
        <taxon>Bacteria</taxon>
        <taxon>Pseudomonadati</taxon>
        <taxon>Bacteroidota</taxon>
        <taxon>Flavobacteriia</taxon>
        <taxon>Flavobacteriales</taxon>
        <taxon>Flavobacteriaceae</taxon>
        <taxon>Flagellimonas</taxon>
    </lineage>
</organism>
<dbReference type="EMBL" id="JAMFMA010000001">
    <property type="protein sequence ID" value="MCL6273223.1"/>
    <property type="molecule type" value="Genomic_DNA"/>
</dbReference>
<gene>
    <name evidence="1" type="ORF">M3P19_04340</name>
</gene>
<reference evidence="1 2" key="1">
    <citation type="submission" date="2022-05" db="EMBL/GenBank/DDBJ databases">
        <authorList>
            <person name="Park J.-S."/>
        </authorList>
    </citation>
    <scope>NUCLEOTIDE SEQUENCE [LARGE SCALE GENOMIC DNA]</scope>
    <source>
        <strain evidence="1 2">2012CJ35-5</strain>
    </source>
</reference>
<evidence type="ECO:0000313" key="1">
    <source>
        <dbReference type="EMBL" id="MCL6273223.1"/>
    </source>
</evidence>
<accession>A0ABT0PRY1</accession>